<evidence type="ECO:0000313" key="2">
    <source>
        <dbReference type="Proteomes" id="UP001159042"/>
    </source>
</evidence>
<organism evidence="1 2">
    <name type="scientific">Exocentrus adspersus</name>
    <dbReference type="NCBI Taxonomy" id="1586481"/>
    <lineage>
        <taxon>Eukaryota</taxon>
        <taxon>Metazoa</taxon>
        <taxon>Ecdysozoa</taxon>
        <taxon>Arthropoda</taxon>
        <taxon>Hexapoda</taxon>
        <taxon>Insecta</taxon>
        <taxon>Pterygota</taxon>
        <taxon>Neoptera</taxon>
        <taxon>Endopterygota</taxon>
        <taxon>Coleoptera</taxon>
        <taxon>Polyphaga</taxon>
        <taxon>Cucujiformia</taxon>
        <taxon>Chrysomeloidea</taxon>
        <taxon>Cerambycidae</taxon>
        <taxon>Lamiinae</taxon>
        <taxon>Acanthocinini</taxon>
        <taxon>Exocentrus</taxon>
    </lineage>
</organism>
<gene>
    <name evidence="1" type="ORF">NQ315_014167</name>
</gene>
<name>A0AAV8VW62_9CUCU</name>
<dbReference type="Pfam" id="PF16984">
    <property type="entry name" value="Grp7_allergen"/>
    <property type="match status" value="1"/>
</dbReference>
<dbReference type="InterPro" id="IPR020234">
    <property type="entry name" value="Mite_allergen_group-7"/>
</dbReference>
<evidence type="ECO:0000313" key="1">
    <source>
        <dbReference type="EMBL" id="KAJ8918297.1"/>
    </source>
</evidence>
<protein>
    <submittedName>
        <fullName evidence="1">Uncharacterized protein</fullName>
    </submittedName>
</protein>
<dbReference type="Gene3D" id="3.15.10.50">
    <property type="match status" value="1"/>
</dbReference>
<comment type="caution">
    <text evidence="1">The sequence shown here is derived from an EMBL/GenBank/DDBJ whole genome shotgun (WGS) entry which is preliminary data.</text>
</comment>
<keyword evidence="2" id="KW-1185">Reference proteome</keyword>
<sequence>MLSIFRVGQITAVINDYADLIFENVQKCLIRNGLDPVEMPDQSLKLFPTGTINLTKGWLEDASTIERYKDVVITYKSSLKKLSCVVPVKFHSLMFTYKYHTEVFFLNSAGDTQGKVTNVRANIKFSFDFEKYEASLDSLDITDTGNISLTFSRNGLIDWITNFITTSVSLVLHPIIIRIIQFVVKGKVNNVMVLVNEAIKHVLSNQTTTIHTYL</sequence>
<dbReference type="AlphaFoldDB" id="A0AAV8VW62"/>
<dbReference type="EMBL" id="JANEYG010000027">
    <property type="protein sequence ID" value="KAJ8918297.1"/>
    <property type="molecule type" value="Genomic_DNA"/>
</dbReference>
<accession>A0AAV8VW62</accession>
<reference evidence="1 2" key="1">
    <citation type="journal article" date="2023" name="Insect Mol. Biol.">
        <title>Genome sequencing provides insights into the evolution of gene families encoding plant cell wall-degrading enzymes in longhorned beetles.</title>
        <authorList>
            <person name="Shin N.R."/>
            <person name="Okamura Y."/>
            <person name="Kirsch R."/>
            <person name="Pauchet Y."/>
        </authorList>
    </citation>
    <scope>NUCLEOTIDE SEQUENCE [LARGE SCALE GENOMIC DNA]</scope>
    <source>
        <strain evidence="1">EAD_L_NR</strain>
    </source>
</reference>
<dbReference type="Proteomes" id="UP001159042">
    <property type="component" value="Unassembled WGS sequence"/>
</dbReference>
<proteinExistence type="predicted"/>
<dbReference type="InterPro" id="IPR038602">
    <property type="entry name" value="Mite_allergen_7_sf"/>
</dbReference>